<sequence>MHHGCIKEDGKKPWCAIEINPITKKATNQDWCPADWSDFWDYFFTLDINSWSPFQSGIHVVRTVTGQHCVFPFLVEGRLYHSCISLGQEEKWCSTVNDAEGHVLEKDFCLPHPKSVHLVRTTQGEMCVPFLHDGVLQTGCVRVEGEAHPYCATKVNNQGLMLVKHSCPDDWNETVIQVPVDIDDSYNDLGKL</sequence>
<keyword evidence="6" id="KW-1185">Reference proteome</keyword>
<dbReference type="InterPro" id="IPR013806">
    <property type="entry name" value="Kringle-like"/>
</dbReference>
<dbReference type="InterPro" id="IPR036943">
    <property type="entry name" value="FN_type2_sf"/>
</dbReference>
<gene>
    <name evidence="5" type="primary">MMP9-L</name>
    <name evidence="5" type="ORF">Hamer_G008201</name>
</gene>
<dbReference type="AlphaFoldDB" id="A0A8J5NCL9"/>
<keyword evidence="1" id="KW-0677">Repeat</keyword>
<evidence type="ECO:0000313" key="5">
    <source>
        <dbReference type="EMBL" id="KAG7177565.1"/>
    </source>
</evidence>
<dbReference type="Proteomes" id="UP000747542">
    <property type="component" value="Unassembled WGS sequence"/>
</dbReference>
<dbReference type="InterPro" id="IPR000562">
    <property type="entry name" value="FN_type2_dom"/>
</dbReference>
<evidence type="ECO:0000256" key="1">
    <source>
        <dbReference type="ARBA" id="ARBA00022737"/>
    </source>
</evidence>
<accession>A0A8J5NCL9</accession>
<dbReference type="SMART" id="SM00059">
    <property type="entry name" value="FN2"/>
    <property type="match status" value="1"/>
</dbReference>
<dbReference type="SUPFAM" id="SSF57440">
    <property type="entry name" value="Kringle-like"/>
    <property type="match status" value="1"/>
</dbReference>
<dbReference type="PROSITE" id="PS51092">
    <property type="entry name" value="FN2_2"/>
    <property type="match status" value="1"/>
</dbReference>
<evidence type="ECO:0000313" key="6">
    <source>
        <dbReference type="Proteomes" id="UP000747542"/>
    </source>
</evidence>
<comment type="caution">
    <text evidence="3">Lacks conserved residue(s) required for the propagation of feature annotation.</text>
</comment>
<evidence type="ECO:0000256" key="2">
    <source>
        <dbReference type="ARBA" id="ARBA00023157"/>
    </source>
</evidence>
<organism evidence="5 6">
    <name type="scientific">Homarus americanus</name>
    <name type="common">American lobster</name>
    <dbReference type="NCBI Taxonomy" id="6706"/>
    <lineage>
        <taxon>Eukaryota</taxon>
        <taxon>Metazoa</taxon>
        <taxon>Ecdysozoa</taxon>
        <taxon>Arthropoda</taxon>
        <taxon>Crustacea</taxon>
        <taxon>Multicrustacea</taxon>
        <taxon>Malacostraca</taxon>
        <taxon>Eumalacostraca</taxon>
        <taxon>Eucarida</taxon>
        <taxon>Decapoda</taxon>
        <taxon>Pleocyemata</taxon>
        <taxon>Astacidea</taxon>
        <taxon>Nephropoidea</taxon>
        <taxon>Nephropidae</taxon>
        <taxon>Homarus</taxon>
    </lineage>
</organism>
<evidence type="ECO:0000256" key="3">
    <source>
        <dbReference type="PROSITE-ProRule" id="PRU00479"/>
    </source>
</evidence>
<feature type="non-terminal residue" evidence="5">
    <location>
        <position position="192"/>
    </location>
</feature>
<keyword evidence="2" id="KW-1015">Disulfide bond</keyword>
<dbReference type="Pfam" id="PF00040">
    <property type="entry name" value="fn2"/>
    <property type="match status" value="1"/>
</dbReference>
<evidence type="ECO:0000259" key="4">
    <source>
        <dbReference type="PROSITE" id="PS51092"/>
    </source>
</evidence>
<reference evidence="5" key="1">
    <citation type="journal article" date="2021" name="Sci. Adv.">
        <title>The American lobster genome reveals insights on longevity, neural, and immune adaptations.</title>
        <authorList>
            <person name="Polinski J.M."/>
            <person name="Zimin A.V."/>
            <person name="Clark K.F."/>
            <person name="Kohn A.B."/>
            <person name="Sadowski N."/>
            <person name="Timp W."/>
            <person name="Ptitsyn A."/>
            <person name="Khanna P."/>
            <person name="Romanova D.Y."/>
            <person name="Williams P."/>
            <person name="Greenwood S.J."/>
            <person name="Moroz L.L."/>
            <person name="Walt D.R."/>
            <person name="Bodnar A.G."/>
        </authorList>
    </citation>
    <scope>NUCLEOTIDE SEQUENCE</scope>
    <source>
        <strain evidence="5">GMGI-L3</strain>
    </source>
</reference>
<proteinExistence type="predicted"/>
<comment type="caution">
    <text evidence="5">The sequence shown here is derived from an EMBL/GenBank/DDBJ whole genome shotgun (WGS) entry which is preliminary data.</text>
</comment>
<name>A0A8J5NCL9_HOMAM</name>
<protein>
    <submittedName>
        <fullName evidence="5">Matrix metalloproteinase-9-like</fullName>
    </submittedName>
</protein>
<dbReference type="Gene3D" id="2.10.10.10">
    <property type="entry name" value="Fibronectin, type II, collagen-binding"/>
    <property type="match status" value="1"/>
</dbReference>
<feature type="domain" description="Fibronectin type-II" evidence="4">
    <location>
        <begin position="64"/>
        <end position="111"/>
    </location>
</feature>
<dbReference type="EMBL" id="JAHLQT010001931">
    <property type="protein sequence ID" value="KAG7177565.1"/>
    <property type="molecule type" value="Genomic_DNA"/>
</dbReference>